<dbReference type="PROSITE" id="PS50088">
    <property type="entry name" value="ANK_REPEAT"/>
    <property type="match status" value="4"/>
</dbReference>
<evidence type="ECO:0000313" key="12">
    <source>
        <dbReference type="Proteomes" id="UP000509510"/>
    </source>
</evidence>
<feature type="repeat" description="ANK" evidence="7">
    <location>
        <begin position="129"/>
        <end position="161"/>
    </location>
</feature>
<keyword evidence="2 10" id="KW-0812">Transmembrane</keyword>
<feature type="region of interest" description="Disordered" evidence="9">
    <location>
        <begin position="877"/>
        <end position="912"/>
    </location>
</feature>
<accession>A0A7H8R8P4</accession>
<proteinExistence type="predicted"/>
<dbReference type="KEGG" id="trg:TRUGW13939_09944"/>
<feature type="compositionally biased region" description="Polar residues" evidence="9">
    <location>
        <begin position="1035"/>
        <end position="1055"/>
    </location>
</feature>
<keyword evidence="8" id="KW-0175">Coiled coil</keyword>
<dbReference type="GO" id="GO:0046873">
    <property type="term" value="F:metal ion transmembrane transporter activity"/>
    <property type="evidence" value="ECO:0007669"/>
    <property type="project" value="InterPro"/>
</dbReference>
<dbReference type="Proteomes" id="UP000509510">
    <property type="component" value="Chromosome V"/>
</dbReference>
<evidence type="ECO:0000256" key="5">
    <source>
        <dbReference type="ARBA" id="ARBA00023043"/>
    </source>
</evidence>
<dbReference type="InterPro" id="IPR002110">
    <property type="entry name" value="Ankyrin_rpt"/>
</dbReference>
<feature type="compositionally biased region" description="Basic and acidic residues" evidence="9">
    <location>
        <begin position="649"/>
        <end position="669"/>
    </location>
</feature>
<evidence type="ECO:0000256" key="8">
    <source>
        <dbReference type="SAM" id="Coils"/>
    </source>
</evidence>
<feature type="region of interest" description="Disordered" evidence="9">
    <location>
        <begin position="1029"/>
        <end position="1056"/>
    </location>
</feature>
<feature type="region of interest" description="Disordered" evidence="9">
    <location>
        <begin position="783"/>
        <end position="843"/>
    </location>
</feature>
<feature type="compositionally biased region" description="Basic and acidic residues" evidence="9">
    <location>
        <begin position="783"/>
        <end position="816"/>
    </location>
</feature>
<evidence type="ECO:0000256" key="9">
    <source>
        <dbReference type="SAM" id="MobiDB-lite"/>
    </source>
</evidence>
<dbReference type="InterPro" id="IPR036770">
    <property type="entry name" value="Ankyrin_rpt-contain_sf"/>
</dbReference>
<feature type="compositionally biased region" description="Basic and acidic residues" evidence="9">
    <location>
        <begin position="884"/>
        <end position="912"/>
    </location>
</feature>
<keyword evidence="12" id="KW-1185">Reference proteome</keyword>
<dbReference type="RefSeq" id="XP_035348953.1">
    <property type="nucleotide sequence ID" value="XM_035493060.1"/>
</dbReference>
<feature type="compositionally biased region" description="Basic and acidic residues" evidence="9">
    <location>
        <begin position="18"/>
        <end position="31"/>
    </location>
</feature>
<keyword evidence="5 7" id="KW-0040">ANK repeat</keyword>
<feature type="transmembrane region" description="Helical" evidence="10">
    <location>
        <begin position="1239"/>
        <end position="1265"/>
    </location>
</feature>
<feature type="repeat" description="ANK" evidence="7">
    <location>
        <begin position="377"/>
        <end position="399"/>
    </location>
</feature>
<dbReference type="Gene3D" id="1.25.40.20">
    <property type="entry name" value="Ankyrin repeat-containing domain"/>
    <property type="match status" value="2"/>
</dbReference>
<feature type="repeat" description="ANK" evidence="7">
    <location>
        <begin position="164"/>
        <end position="196"/>
    </location>
</feature>
<feature type="coiled-coil region" evidence="8">
    <location>
        <begin position="1149"/>
        <end position="1176"/>
    </location>
</feature>
<dbReference type="GeneID" id="55997425"/>
<dbReference type="Gene3D" id="1.20.58.340">
    <property type="entry name" value="Magnesium transport protein CorA, transmembrane region"/>
    <property type="match status" value="1"/>
</dbReference>
<feature type="region of interest" description="Disordered" evidence="9">
    <location>
        <begin position="643"/>
        <end position="669"/>
    </location>
</feature>
<keyword evidence="3" id="KW-0677">Repeat</keyword>
<evidence type="ECO:0000256" key="6">
    <source>
        <dbReference type="ARBA" id="ARBA00023136"/>
    </source>
</evidence>
<keyword evidence="6 10" id="KW-0472">Membrane</keyword>
<name>A0A7H8R8P4_TALRU</name>
<feature type="region of interest" description="Disordered" evidence="9">
    <location>
        <begin position="1"/>
        <end position="36"/>
    </location>
</feature>
<feature type="compositionally biased region" description="Polar residues" evidence="9">
    <location>
        <begin position="734"/>
        <end position="753"/>
    </location>
</feature>
<dbReference type="GO" id="GO:0016020">
    <property type="term" value="C:membrane"/>
    <property type="evidence" value="ECO:0007669"/>
    <property type="project" value="UniProtKB-SubCell"/>
</dbReference>
<evidence type="ECO:0000256" key="2">
    <source>
        <dbReference type="ARBA" id="ARBA00022692"/>
    </source>
</evidence>
<evidence type="ECO:0000256" key="3">
    <source>
        <dbReference type="ARBA" id="ARBA00022737"/>
    </source>
</evidence>
<dbReference type="Pfam" id="PF01544">
    <property type="entry name" value="CorA"/>
    <property type="match status" value="1"/>
</dbReference>
<gene>
    <name evidence="11" type="ORF">TRUGW13939_09944</name>
</gene>
<reference evidence="12" key="1">
    <citation type="submission" date="2020-06" db="EMBL/GenBank/DDBJ databases">
        <title>A chromosome-scale genome assembly of Talaromyces rugulosus W13939.</title>
        <authorList>
            <person name="Wang B."/>
            <person name="Guo L."/>
            <person name="Ye K."/>
            <person name="Wang L."/>
        </authorList>
    </citation>
    <scope>NUCLEOTIDE SEQUENCE [LARGE SCALE GENOMIC DNA]</scope>
    <source>
        <strain evidence="12">W13939</strain>
    </source>
</reference>
<evidence type="ECO:0000256" key="1">
    <source>
        <dbReference type="ARBA" id="ARBA00004141"/>
    </source>
</evidence>
<dbReference type="OrthoDB" id="341259at2759"/>
<feature type="transmembrane region" description="Helical" evidence="10">
    <location>
        <begin position="1199"/>
        <end position="1219"/>
    </location>
</feature>
<comment type="subcellular location">
    <subcellularLocation>
        <location evidence="1">Membrane</location>
        <topology evidence="1">Multi-pass membrane protein</topology>
    </subcellularLocation>
</comment>
<dbReference type="PROSITE" id="PS50297">
    <property type="entry name" value="ANK_REP_REGION"/>
    <property type="match status" value="4"/>
</dbReference>
<organism evidence="11 12">
    <name type="scientific">Talaromyces rugulosus</name>
    <name type="common">Penicillium rugulosum</name>
    <dbReference type="NCBI Taxonomy" id="121627"/>
    <lineage>
        <taxon>Eukaryota</taxon>
        <taxon>Fungi</taxon>
        <taxon>Dikarya</taxon>
        <taxon>Ascomycota</taxon>
        <taxon>Pezizomycotina</taxon>
        <taxon>Eurotiomycetes</taxon>
        <taxon>Eurotiomycetidae</taxon>
        <taxon>Eurotiales</taxon>
        <taxon>Trichocomaceae</taxon>
        <taxon>Talaromyces</taxon>
        <taxon>Talaromyces sect. Islandici</taxon>
    </lineage>
</organism>
<dbReference type="Pfam" id="PF12796">
    <property type="entry name" value="Ank_2"/>
    <property type="match status" value="2"/>
</dbReference>
<dbReference type="EMBL" id="CP055902">
    <property type="protein sequence ID" value="QKX62779.1"/>
    <property type="molecule type" value="Genomic_DNA"/>
</dbReference>
<dbReference type="SUPFAM" id="SSF48403">
    <property type="entry name" value="Ankyrin repeat"/>
    <property type="match status" value="2"/>
</dbReference>
<dbReference type="SMART" id="SM00248">
    <property type="entry name" value="ANK"/>
    <property type="match status" value="8"/>
</dbReference>
<evidence type="ECO:0000256" key="4">
    <source>
        <dbReference type="ARBA" id="ARBA00022989"/>
    </source>
</evidence>
<feature type="region of interest" description="Disordered" evidence="9">
    <location>
        <begin position="722"/>
        <end position="753"/>
    </location>
</feature>
<dbReference type="SUPFAM" id="SSF144083">
    <property type="entry name" value="Magnesium transport protein CorA, transmembrane region"/>
    <property type="match status" value="1"/>
</dbReference>
<sequence>MEGKTENVATSPSDTEENVERNSEEGVHEYTTEYDDNSFSTKSVQDKWLLELIEAIEDDNLQKVGELFNDREDVNVRFDYHFRDDYGDNYEHFEIEGVTPLILAAALGKPDIVQELLNRDADISAKTFEGETPFFIAARFGHLDILKILFKGGSHLLEERSERDGATALLVAVWNGHYNVFEFLLDNGANITAATYSKLTALHIVCMRGDEKTLQLLLVKLSNADNNFSTLKAVLNLKDDLYRLPLHSAALSKSPSMFLQVLETIQTLYFPYSWAKDEVYIPDEINAMWINSFLLRRILRKKTLEDKINQHMKAIMYWAILNGSARMIEECKKIKQWEIQRNKSEVSWMHIAALGGNIDMMKYFLEERNGILDLDDEGVTPLHLAVRYGHLDLVKYLLKWLEEPPRNGSDNLKIVLATTKEGETPISLAASGSTEKLRKIEGLLWETLNKTIRGKKCFFESPCSKLSNLVLELAAQYEAPREEMHLHGFLQMIPEGENAESLGLKFLGPKHKWNALHLAVYHQRAVVVWWLLSNGGYMNENDIKIGIEIIKKRNKENKVMVELLSNPPPILKRRAPRDDHHLPEFQFQKQDHESPEGMVVGFHVENNQIGFQFRRRSINDLIYNDGPQKIIRENKYSSLEHLVGNSSKDTAENEKTDQSKESQKLDQKKPSATLIWTHIPLNNLRYIEELMVRISRDKDIKNETHRPLAQFVRRSWTQLSAGEGKHYMKPQCMRENSQQPGPENSGKNAEKNNNQLNINMDANEKLALYMPYISWMDWPENKGDNESRGKKIKEADQEAKEPDGGSSEKKAKRLTESNEEDNNYETGRPKKDSSEYFTPPKPNVDDIVHNFMTLDQYYYASLDNTAARDNDQVLGRYTKRKREEHKEKENKQREGRKDNKKEARNKIDEEKEEKQAVKILTVNQLWLWILDERTIITSTTKQPDDGENSLLQHVLNAVKDQEKNTSSFCAGYLAELILNTTTSLFSKREINVYETKTSPLDVFRDTIRDIRDVEANLFEEFQASLSNNDEKRKSQLNLSKTNSAEHNSTSSTNDLTLEGDKSKGLCTLIRDNIDSFWKTRKGDDDSTETNPYFDITKETAGLREVKDICDELNILKALAEAQELVWKQAMCLKDDHLTTFNYDTPTEKKEEIQEMIKEAETVQNSLEALLDLKQKQANISEAKSAREQSHAAAKQADTIMVFTAVTILFLPASFLTSLFALNISSFPHKDGDVAYEGQWIFPIIFGGSLGVSTFFMAIAFGAHTLKGLWSYKIRSKSHKDQDANRIPPVKTLHPDKTISTNDSIIYVEESDI</sequence>
<keyword evidence="4 10" id="KW-1133">Transmembrane helix</keyword>
<feature type="repeat" description="ANK" evidence="7">
    <location>
        <begin position="96"/>
        <end position="128"/>
    </location>
</feature>
<evidence type="ECO:0000313" key="11">
    <source>
        <dbReference type="EMBL" id="QKX62779.1"/>
    </source>
</evidence>
<protein>
    <submittedName>
        <fullName evidence="11">Uncharacterized protein</fullName>
    </submittedName>
</protein>
<dbReference type="InterPro" id="IPR002523">
    <property type="entry name" value="MgTranspt_CorA/ZnTranspt_ZntB"/>
</dbReference>
<evidence type="ECO:0000256" key="10">
    <source>
        <dbReference type="SAM" id="Phobius"/>
    </source>
</evidence>
<dbReference type="PANTHER" id="PTHR24173:SF74">
    <property type="entry name" value="ANKYRIN REPEAT DOMAIN-CONTAINING PROTEIN 16"/>
    <property type="match status" value="1"/>
</dbReference>
<dbReference type="InterPro" id="IPR045863">
    <property type="entry name" value="CorA_TM1_TM2"/>
</dbReference>
<dbReference type="PANTHER" id="PTHR24173">
    <property type="entry name" value="ANKYRIN REPEAT CONTAINING"/>
    <property type="match status" value="1"/>
</dbReference>
<evidence type="ECO:0000256" key="7">
    <source>
        <dbReference type="PROSITE-ProRule" id="PRU00023"/>
    </source>
</evidence>